<keyword evidence="5 12" id="KW-0132">Cell division</keyword>
<name>A0A085URZ0_PSESX</name>
<dbReference type="Pfam" id="PF05164">
    <property type="entry name" value="ZapA"/>
    <property type="match status" value="1"/>
</dbReference>
<dbReference type="GO" id="GO:0043093">
    <property type="term" value="P:FtsZ-dependent cytokinesis"/>
    <property type="evidence" value="ECO:0007669"/>
    <property type="project" value="TreeGrafter"/>
</dbReference>
<proteinExistence type="inferred from homology"/>
<dbReference type="InterPro" id="IPR036192">
    <property type="entry name" value="Cell_div_ZapA-like_sf"/>
</dbReference>
<evidence type="ECO:0000256" key="6">
    <source>
        <dbReference type="ARBA" id="ARBA00023054"/>
    </source>
</evidence>
<comment type="function">
    <text evidence="9">Activator of cell division through the inhibition of FtsZ GTPase activity, therefore promoting FtsZ assembly into bundles of protofilaments necessary for the formation of the division Z ring. It is recruited early at mid-cell but it is not essential for cell division.</text>
</comment>
<dbReference type="PANTHER" id="PTHR34981">
    <property type="entry name" value="CELL DIVISION PROTEIN ZAPA"/>
    <property type="match status" value="1"/>
</dbReference>
<dbReference type="AlphaFoldDB" id="A0A085URZ0"/>
<evidence type="ECO:0000256" key="3">
    <source>
        <dbReference type="ARBA" id="ARBA00015195"/>
    </source>
</evidence>
<evidence type="ECO:0000256" key="10">
    <source>
        <dbReference type="ARBA" id="ARBA00026068"/>
    </source>
</evidence>
<keyword evidence="4" id="KW-0963">Cytoplasm</keyword>
<comment type="subunit">
    <text evidence="10">Homodimer. Interacts with FtsZ.</text>
</comment>
<dbReference type="InterPro" id="IPR007838">
    <property type="entry name" value="Cell_div_ZapA-like"/>
</dbReference>
<dbReference type="GO" id="GO:0005829">
    <property type="term" value="C:cytosol"/>
    <property type="evidence" value="ECO:0007669"/>
    <property type="project" value="TreeGrafter"/>
</dbReference>
<dbReference type="EMBL" id="JPQT01000141">
    <property type="protein sequence ID" value="KFE45953.1"/>
    <property type="molecule type" value="Genomic_DNA"/>
</dbReference>
<dbReference type="RefSeq" id="WP_020293290.1">
    <property type="nucleotide sequence ID" value="NZ_JPQT01000141.1"/>
</dbReference>
<evidence type="ECO:0000256" key="11">
    <source>
        <dbReference type="ARBA" id="ARBA00033158"/>
    </source>
</evidence>
<comment type="similarity">
    <text evidence="2">Belongs to the ZapA family. Type 1 subfamily.</text>
</comment>
<keyword evidence="7" id="KW-0717">Septation</keyword>
<organism evidence="12 13">
    <name type="scientific">Pseudomonas syringae</name>
    <dbReference type="NCBI Taxonomy" id="317"/>
    <lineage>
        <taxon>Bacteria</taxon>
        <taxon>Pseudomonadati</taxon>
        <taxon>Pseudomonadota</taxon>
        <taxon>Gammaproteobacteria</taxon>
        <taxon>Pseudomonadales</taxon>
        <taxon>Pseudomonadaceae</taxon>
        <taxon>Pseudomonas</taxon>
    </lineage>
</organism>
<comment type="caution">
    <text evidence="12">The sequence shown here is derived from an EMBL/GenBank/DDBJ whole genome shotgun (WGS) entry which is preliminary data.</text>
</comment>
<dbReference type="SUPFAM" id="SSF102829">
    <property type="entry name" value="Cell division protein ZapA-like"/>
    <property type="match status" value="1"/>
</dbReference>
<accession>A0A085URZ0</accession>
<keyword evidence="8" id="KW-0131">Cell cycle</keyword>
<evidence type="ECO:0000256" key="8">
    <source>
        <dbReference type="ARBA" id="ARBA00023306"/>
    </source>
</evidence>
<protein>
    <recommendedName>
        <fullName evidence="3">Cell division protein ZapA</fullName>
    </recommendedName>
    <alternativeName>
        <fullName evidence="11">Z ring-associated protein ZapA</fullName>
    </alternativeName>
</protein>
<gene>
    <name evidence="12" type="ORF">IV02_26435</name>
</gene>
<dbReference type="GO" id="GO:0000917">
    <property type="term" value="P:division septum assembly"/>
    <property type="evidence" value="ECO:0007669"/>
    <property type="project" value="UniProtKB-KW"/>
</dbReference>
<dbReference type="GO" id="GO:0000921">
    <property type="term" value="P:septin ring assembly"/>
    <property type="evidence" value="ECO:0007669"/>
    <property type="project" value="TreeGrafter"/>
</dbReference>
<dbReference type="PATRIC" id="fig|317.174.peg.5400"/>
<evidence type="ECO:0000256" key="2">
    <source>
        <dbReference type="ARBA" id="ARBA00010074"/>
    </source>
</evidence>
<evidence type="ECO:0000256" key="7">
    <source>
        <dbReference type="ARBA" id="ARBA00023210"/>
    </source>
</evidence>
<dbReference type="Gene3D" id="3.30.160.880">
    <property type="entry name" value="Cell division protein ZapA protomer, N-terminal domain"/>
    <property type="match status" value="1"/>
</dbReference>
<dbReference type="GO" id="GO:0030428">
    <property type="term" value="C:cell septum"/>
    <property type="evidence" value="ECO:0007669"/>
    <property type="project" value="TreeGrafter"/>
</dbReference>
<evidence type="ECO:0000313" key="13">
    <source>
        <dbReference type="Proteomes" id="UP000028643"/>
    </source>
</evidence>
<dbReference type="PANTHER" id="PTHR34981:SF1">
    <property type="entry name" value="CELL DIVISION PROTEIN ZAPA"/>
    <property type="match status" value="1"/>
</dbReference>
<evidence type="ECO:0000256" key="4">
    <source>
        <dbReference type="ARBA" id="ARBA00022490"/>
    </source>
</evidence>
<keyword evidence="6" id="KW-0175">Coiled coil</keyword>
<evidence type="ECO:0000256" key="9">
    <source>
        <dbReference type="ARBA" id="ARBA00024910"/>
    </source>
</evidence>
<evidence type="ECO:0000256" key="1">
    <source>
        <dbReference type="ARBA" id="ARBA00004496"/>
    </source>
</evidence>
<dbReference type="Proteomes" id="UP000028643">
    <property type="component" value="Unassembled WGS sequence"/>
</dbReference>
<comment type="subcellular location">
    <subcellularLocation>
        <location evidence="1">Cytoplasm</location>
    </subcellularLocation>
</comment>
<dbReference type="Gene3D" id="1.20.5.50">
    <property type="match status" value="1"/>
</dbReference>
<evidence type="ECO:0000256" key="5">
    <source>
        <dbReference type="ARBA" id="ARBA00022618"/>
    </source>
</evidence>
<sequence length="109" mass="11991">MSNGNNVTVQILDKEYSIICPQEERTNLVSAARYLDGKMREIRSSGKVIGADRIAVMAALNITHDLLHKQDLPDVQTSGSTREQVRDLLDRVDLVLSTDADSAPDAPRS</sequence>
<dbReference type="InterPro" id="IPR042233">
    <property type="entry name" value="Cell_div_ZapA_N"/>
</dbReference>
<dbReference type="GO" id="GO:0032153">
    <property type="term" value="C:cell division site"/>
    <property type="evidence" value="ECO:0007669"/>
    <property type="project" value="TreeGrafter"/>
</dbReference>
<reference evidence="12 13" key="1">
    <citation type="submission" date="2014-07" db="EMBL/GenBank/DDBJ databases">
        <title>Draft Genome Sequences of Environmental Pseudomonas syringae strains.</title>
        <authorList>
            <person name="Baltrus D.A."/>
            <person name="Berge O."/>
            <person name="Morris C."/>
        </authorList>
    </citation>
    <scope>NUCLEOTIDE SEQUENCE [LARGE SCALE GENOMIC DNA]</scope>
    <source>
        <strain evidence="12 13">CEB003</strain>
    </source>
</reference>
<evidence type="ECO:0000313" key="12">
    <source>
        <dbReference type="EMBL" id="KFE45953.1"/>
    </source>
</evidence>